<dbReference type="Proteomes" id="UP000746535">
    <property type="component" value="Unassembled WGS sequence"/>
</dbReference>
<evidence type="ECO:0000256" key="1">
    <source>
        <dbReference type="SAM" id="Phobius"/>
    </source>
</evidence>
<reference evidence="2 3" key="1">
    <citation type="submission" date="2020-03" db="EMBL/GenBank/DDBJ databases">
        <authorList>
            <person name="Wang L."/>
            <person name="He N."/>
            <person name="Li Y."/>
            <person name="Fang Y."/>
            <person name="Zhang F."/>
        </authorList>
    </citation>
    <scope>NUCLEOTIDE SEQUENCE [LARGE SCALE GENOMIC DNA]</scope>
    <source>
        <strain evidence="3">hsmgli-8</strain>
    </source>
</reference>
<protein>
    <submittedName>
        <fullName evidence="2">DUF58 domain-containing protein</fullName>
    </submittedName>
</protein>
<proteinExistence type="predicted"/>
<evidence type="ECO:0000313" key="3">
    <source>
        <dbReference type="Proteomes" id="UP000746535"/>
    </source>
</evidence>
<name>A0ABX0Y9A9_9PSED</name>
<keyword evidence="1" id="KW-1133">Transmembrane helix</keyword>
<evidence type="ECO:0000313" key="2">
    <source>
        <dbReference type="EMBL" id="NJO99884.1"/>
    </source>
</evidence>
<dbReference type="PANTHER" id="PTHR34351:SF1">
    <property type="entry name" value="SLR1927 PROTEIN"/>
    <property type="match status" value="1"/>
</dbReference>
<gene>
    <name evidence="2" type="ORF">HBH25_03265</name>
</gene>
<accession>A0ABX0Y9A9</accession>
<keyword evidence="3" id="KW-1185">Reference proteome</keyword>
<dbReference type="EMBL" id="JAAVJI010000002">
    <property type="protein sequence ID" value="NJO99884.1"/>
    <property type="molecule type" value="Genomic_DNA"/>
</dbReference>
<feature type="transmembrane region" description="Helical" evidence="1">
    <location>
        <begin position="68"/>
        <end position="88"/>
    </location>
</feature>
<feature type="transmembrane region" description="Helical" evidence="1">
    <location>
        <begin position="39"/>
        <end position="62"/>
    </location>
</feature>
<keyword evidence="1" id="KW-0472">Membrane</keyword>
<organism evidence="2 3">
    <name type="scientific">Pseudomonas quercus</name>
    <dbReference type="NCBI Taxonomy" id="2722792"/>
    <lineage>
        <taxon>Bacteria</taxon>
        <taxon>Pseudomonadati</taxon>
        <taxon>Pseudomonadota</taxon>
        <taxon>Gammaproteobacteria</taxon>
        <taxon>Pseudomonadales</taxon>
        <taxon>Pseudomonadaceae</taxon>
        <taxon>Pseudomonas</taxon>
    </lineage>
</organism>
<comment type="caution">
    <text evidence="2">The sequence shown here is derived from an EMBL/GenBank/DDBJ whole genome shotgun (WGS) entry which is preliminary data.</text>
</comment>
<keyword evidence="1" id="KW-0812">Transmembrane</keyword>
<sequence length="325" mass="35604">MAIARGAGAVTTPWRQRVAAWQARRSPPAPDVVLDHRRIYILPSGAGYGFFVTLALVLLAAINYQNSMAYALAFTLAGLFVVAMLHTYRNLSGLWVRAEAPAPVFAHEAAQFGLMLESQGRPHLALYVGWSKAQLQRLDLAVGQAQRITLGLVAPHRGWMAAPRIRLETRFPLGLLRAWSWVDLSQQVLVYPAPQPAVLPPRHGPAGDAEDHGWHVLDTGVDDFQGLQAYRPGDSWRRLHWKAFSKGQALLIKSFAEARGQDVALDIAALEGPLEQRLSVLCHWVLALSSRGESFSLLLTSTSLATATGEPHRDACLYALAMEGL</sequence>
<dbReference type="PANTHER" id="PTHR34351">
    <property type="entry name" value="SLR1927 PROTEIN-RELATED"/>
    <property type="match status" value="1"/>
</dbReference>